<gene>
    <name evidence="1" type="ORF">Slati_4173800</name>
</gene>
<name>A0AAW2T9L4_9LAMI</name>
<organism evidence="1">
    <name type="scientific">Sesamum latifolium</name>
    <dbReference type="NCBI Taxonomy" id="2727402"/>
    <lineage>
        <taxon>Eukaryota</taxon>
        <taxon>Viridiplantae</taxon>
        <taxon>Streptophyta</taxon>
        <taxon>Embryophyta</taxon>
        <taxon>Tracheophyta</taxon>
        <taxon>Spermatophyta</taxon>
        <taxon>Magnoliopsida</taxon>
        <taxon>eudicotyledons</taxon>
        <taxon>Gunneridae</taxon>
        <taxon>Pentapetalae</taxon>
        <taxon>asterids</taxon>
        <taxon>lamiids</taxon>
        <taxon>Lamiales</taxon>
        <taxon>Pedaliaceae</taxon>
        <taxon>Sesamum</taxon>
    </lineage>
</organism>
<dbReference type="PANTHER" id="PTHR33240:SF8">
    <property type="entry name" value="OS03G0439900 PROTEIN"/>
    <property type="match status" value="1"/>
</dbReference>
<proteinExistence type="predicted"/>
<dbReference type="PANTHER" id="PTHR33240">
    <property type="entry name" value="OS08G0508500 PROTEIN"/>
    <property type="match status" value="1"/>
</dbReference>
<reference evidence="1" key="1">
    <citation type="submission" date="2020-06" db="EMBL/GenBank/DDBJ databases">
        <authorList>
            <person name="Li T."/>
            <person name="Hu X."/>
            <person name="Zhang T."/>
            <person name="Song X."/>
            <person name="Zhang H."/>
            <person name="Dai N."/>
            <person name="Sheng W."/>
            <person name="Hou X."/>
            <person name="Wei L."/>
        </authorList>
    </citation>
    <scope>NUCLEOTIDE SEQUENCE</scope>
    <source>
        <strain evidence="1">KEN1</strain>
        <tissue evidence="1">Leaf</tissue>
    </source>
</reference>
<evidence type="ECO:0000313" key="1">
    <source>
        <dbReference type="EMBL" id="KAL0401439.1"/>
    </source>
</evidence>
<reference evidence="1" key="2">
    <citation type="journal article" date="2024" name="Plant">
        <title>Genomic evolution and insights into agronomic trait innovations of Sesamum species.</title>
        <authorList>
            <person name="Miao H."/>
            <person name="Wang L."/>
            <person name="Qu L."/>
            <person name="Liu H."/>
            <person name="Sun Y."/>
            <person name="Le M."/>
            <person name="Wang Q."/>
            <person name="Wei S."/>
            <person name="Zheng Y."/>
            <person name="Lin W."/>
            <person name="Duan Y."/>
            <person name="Cao H."/>
            <person name="Xiong S."/>
            <person name="Wang X."/>
            <person name="Wei L."/>
            <person name="Li C."/>
            <person name="Ma Q."/>
            <person name="Ju M."/>
            <person name="Zhao R."/>
            <person name="Li G."/>
            <person name="Mu C."/>
            <person name="Tian Q."/>
            <person name="Mei H."/>
            <person name="Zhang T."/>
            <person name="Gao T."/>
            <person name="Zhang H."/>
        </authorList>
    </citation>
    <scope>NUCLEOTIDE SEQUENCE</scope>
    <source>
        <strain evidence="1">KEN1</strain>
    </source>
</reference>
<protein>
    <submittedName>
        <fullName evidence="1">Uncharacterized protein</fullName>
    </submittedName>
</protein>
<dbReference type="AlphaFoldDB" id="A0AAW2T9L4"/>
<accession>A0AAW2T9L4</accession>
<comment type="caution">
    <text evidence="1">The sequence shown here is derived from an EMBL/GenBank/DDBJ whole genome shotgun (WGS) entry which is preliminary data.</text>
</comment>
<dbReference type="EMBL" id="JACGWN010000015">
    <property type="protein sequence ID" value="KAL0401439.1"/>
    <property type="molecule type" value="Genomic_DNA"/>
</dbReference>
<sequence length="113" mass="12193">MEKRIPPHNDALVVSATVSNFCKKVLVDSRNAADILFFGAFYQTEIGVDMLTKVNTPLVGFNGSVVESLGKIALPISIRTAPQQATRILKFLVVAARSSYNIILGAQAQTLSD</sequence>